<dbReference type="AlphaFoldDB" id="A0A0C9XMF1"/>
<dbReference type="STRING" id="765257.A0A0C9XMF1"/>
<feature type="region of interest" description="Disordered" evidence="1">
    <location>
        <begin position="1"/>
        <end position="68"/>
    </location>
</feature>
<gene>
    <name evidence="2" type="ORF">PISMIDRAFT_118718</name>
</gene>
<name>A0A0C9XMF1_9AGAM</name>
<dbReference type="OrthoDB" id="2660916at2759"/>
<keyword evidence="3" id="KW-1185">Reference proteome</keyword>
<reference evidence="3" key="2">
    <citation type="submission" date="2015-01" db="EMBL/GenBank/DDBJ databases">
        <title>Evolutionary Origins and Diversification of the Mycorrhizal Mutualists.</title>
        <authorList>
            <consortium name="DOE Joint Genome Institute"/>
            <consortium name="Mycorrhizal Genomics Consortium"/>
            <person name="Kohler A."/>
            <person name="Kuo A."/>
            <person name="Nagy L.G."/>
            <person name="Floudas D."/>
            <person name="Copeland A."/>
            <person name="Barry K.W."/>
            <person name="Cichocki N."/>
            <person name="Veneault-Fourrey C."/>
            <person name="LaButti K."/>
            <person name="Lindquist E.A."/>
            <person name="Lipzen A."/>
            <person name="Lundell T."/>
            <person name="Morin E."/>
            <person name="Murat C."/>
            <person name="Riley R."/>
            <person name="Ohm R."/>
            <person name="Sun H."/>
            <person name="Tunlid A."/>
            <person name="Henrissat B."/>
            <person name="Grigoriev I.V."/>
            <person name="Hibbett D.S."/>
            <person name="Martin F."/>
        </authorList>
    </citation>
    <scope>NUCLEOTIDE SEQUENCE [LARGE SCALE GENOMIC DNA]</scope>
    <source>
        <strain evidence="3">441</strain>
    </source>
</reference>
<feature type="compositionally biased region" description="Basic and acidic residues" evidence="1">
    <location>
        <begin position="362"/>
        <end position="377"/>
    </location>
</feature>
<feature type="region of interest" description="Disordered" evidence="1">
    <location>
        <begin position="360"/>
        <end position="437"/>
    </location>
</feature>
<dbReference type="Proteomes" id="UP000054018">
    <property type="component" value="Unassembled WGS sequence"/>
</dbReference>
<reference evidence="2 3" key="1">
    <citation type="submission" date="2014-04" db="EMBL/GenBank/DDBJ databases">
        <authorList>
            <consortium name="DOE Joint Genome Institute"/>
            <person name="Kuo A."/>
            <person name="Kohler A."/>
            <person name="Costa M.D."/>
            <person name="Nagy L.G."/>
            <person name="Floudas D."/>
            <person name="Copeland A."/>
            <person name="Barry K.W."/>
            <person name="Cichocki N."/>
            <person name="Veneault-Fourrey C."/>
            <person name="LaButti K."/>
            <person name="Lindquist E.A."/>
            <person name="Lipzen A."/>
            <person name="Lundell T."/>
            <person name="Morin E."/>
            <person name="Murat C."/>
            <person name="Sun H."/>
            <person name="Tunlid A."/>
            <person name="Henrissat B."/>
            <person name="Grigoriev I.V."/>
            <person name="Hibbett D.S."/>
            <person name="Martin F."/>
            <person name="Nordberg H.P."/>
            <person name="Cantor M.N."/>
            <person name="Hua S.X."/>
        </authorList>
    </citation>
    <scope>NUCLEOTIDE SEQUENCE [LARGE SCALE GENOMIC DNA]</scope>
    <source>
        <strain evidence="2 3">441</strain>
    </source>
</reference>
<feature type="compositionally biased region" description="Acidic residues" evidence="1">
    <location>
        <begin position="426"/>
        <end position="437"/>
    </location>
</feature>
<evidence type="ECO:0000256" key="1">
    <source>
        <dbReference type="SAM" id="MobiDB-lite"/>
    </source>
</evidence>
<evidence type="ECO:0000313" key="3">
    <source>
        <dbReference type="Proteomes" id="UP000054018"/>
    </source>
</evidence>
<organism evidence="2 3">
    <name type="scientific">Pisolithus microcarpus 441</name>
    <dbReference type="NCBI Taxonomy" id="765257"/>
    <lineage>
        <taxon>Eukaryota</taxon>
        <taxon>Fungi</taxon>
        <taxon>Dikarya</taxon>
        <taxon>Basidiomycota</taxon>
        <taxon>Agaricomycotina</taxon>
        <taxon>Agaricomycetes</taxon>
        <taxon>Agaricomycetidae</taxon>
        <taxon>Boletales</taxon>
        <taxon>Sclerodermatineae</taxon>
        <taxon>Pisolithaceae</taxon>
        <taxon>Pisolithus</taxon>
    </lineage>
</organism>
<evidence type="ECO:0000313" key="2">
    <source>
        <dbReference type="EMBL" id="KIK13520.1"/>
    </source>
</evidence>
<protein>
    <submittedName>
        <fullName evidence="2">Unplaced genomic scaffold scaffold_306, whole genome shotgun sequence</fullName>
    </submittedName>
</protein>
<proteinExistence type="predicted"/>
<dbReference type="HOGENOM" id="CLU_035160_1_0_1"/>
<feature type="compositionally biased region" description="Basic residues" evidence="1">
    <location>
        <begin position="406"/>
        <end position="417"/>
    </location>
</feature>
<dbReference type="EMBL" id="KN833990">
    <property type="protein sequence ID" value="KIK13520.1"/>
    <property type="molecule type" value="Genomic_DNA"/>
</dbReference>
<sequence>MGEASAPHTSVPDTRLSRPPAGAGDPPQALSNASWKIRNPGQPVIPPRGSEKLDATQRTARKVASEQRRVKQQAVSDAVAELLEEQETRINEIAKAHSILPEKVRLLINGETHYRNKREESLANALVRIKARQVNADRPRGQKFQLKELQEMVANDQNMQNLDEDTKQKYLRELKESRNCKAIGVRSTNTAASRDVQATLKKIYGELQALAYRTGIYACLFVTRGHVYDTHAATWFGTDNIMDFWEDRMKLSPDYIIKQLELWACNEEKTRDSLENMQKQAKNGLDSGFVSITKHLRQEKPIRLRFANFEQIKYKFGIDYEGWPDGIPFNSPYKIQTIDEIRRLRDAIRDNSFRWVKMSPSQHHDYRKQVDARHEAGETVGVPRQGRSDKGKKRKVVNEDGPQVSKKARRGRARTTPKSREVVQTSDEDSDGAGDHA</sequence>
<accession>A0A0C9XMF1</accession>